<organism evidence="1 2">
    <name type="scientific">Gynuella sunshinyii YC6258</name>
    <dbReference type="NCBI Taxonomy" id="1445510"/>
    <lineage>
        <taxon>Bacteria</taxon>
        <taxon>Pseudomonadati</taxon>
        <taxon>Pseudomonadota</taxon>
        <taxon>Gammaproteobacteria</taxon>
        <taxon>Oceanospirillales</taxon>
        <taxon>Saccharospirillaceae</taxon>
        <taxon>Gynuella</taxon>
    </lineage>
</organism>
<protein>
    <submittedName>
        <fullName evidence="1">Uncharacterized protein</fullName>
    </submittedName>
</protein>
<dbReference type="EMBL" id="CP007142">
    <property type="protein sequence ID" value="AJQ94802.1"/>
    <property type="molecule type" value="Genomic_DNA"/>
</dbReference>
<evidence type="ECO:0000313" key="1">
    <source>
        <dbReference type="EMBL" id="AJQ94802.1"/>
    </source>
</evidence>
<keyword evidence="2" id="KW-1185">Reference proteome</keyword>
<dbReference type="HOGENOM" id="CLU_3310522_0_0_6"/>
<proteinExistence type="predicted"/>
<dbReference type="AlphaFoldDB" id="A0A0C5VJJ0"/>
<sequence>MFLKKYLAFCKAKGDRFISSDQMISDRLIDLEKTRFYQK</sequence>
<gene>
    <name evidence="1" type="ORF">YC6258_02764</name>
</gene>
<accession>A0A0C5VJJ0</accession>
<evidence type="ECO:0000313" key="2">
    <source>
        <dbReference type="Proteomes" id="UP000032266"/>
    </source>
</evidence>
<name>A0A0C5VJJ0_9GAMM</name>
<dbReference type="Proteomes" id="UP000032266">
    <property type="component" value="Chromosome"/>
</dbReference>
<dbReference type="KEGG" id="gsn:YC6258_02764"/>
<reference evidence="1 2" key="1">
    <citation type="submission" date="2014-01" db="EMBL/GenBank/DDBJ databases">
        <title>Full genme sequencing of cellulolytic bacterium Gynuella sunshinyii YC6258T gen. nov., sp. nov.</title>
        <authorList>
            <person name="Khan H."/>
            <person name="Chung E.J."/>
            <person name="Chung Y.R."/>
        </authorList>
    </citation>
    <scope>NUCLEOTIDE SEQUENCE [LARGE SCALE GENOMIC DNA]</scope>
    <source>
        <strain evidence="1 2">YC6258</strain>
    </source>
</reference>